<comment type="subcellular location">
    <subcellularLocation>
        <location evidence="1">Membrane</location>
        <topology evidence="1">Multi-pass membrane protein</topology>
    </subcellularLocation>
</comment>
<dbReference type="Pfam" id="PF07690">
    <property type="entry name" value="MFS_1"/>
    <property type="match status" value="1"/>
</dbReference>
<feature type="transmembrane region" description="Helical" evidence="7">
    <location>
        <begin position="340"/>
        <end position="358"/>
    </location>
</feature>
<dbReference type="Proteomes" id="UP000292702">
    <property type="component" value="Unassembled WGS sequence"/>
</dbReference>
<keyword evidence="5 7" id="KW-0472">Membrane</keyword>
<dbReference type="AlphaFoldDB" id="A0A4R0S1K6"/>
<dbReference type="Gene3D" id="1.20.1250.20">
    <property type="entry name" value="MFS general substrate transporter like domains"/>
    <property type="match status" value="1"/>
</dbReference>
<dbReference type="GO" id="GO:0022857">
    <property type="term" value="F:transmembrane transporter activity"/>
    <property type="evidence" value="ECO:0007669"/>
    <property type="project" value="InterPro"/>
</dbReference>
<gene>
    <name evidence="9" type="ORF">EIP91_005286</name>
</gene>
<dbReference type="EMBL" id="RWJN01000029">
    <property type="protein sequence ID" value="TCD70034.1"/>
    <property type="molecule type" value="Genomic_DNA"/>
</dbReference>
<reference evidence="9 10" key="1">
    <citation type="submission" date="2018-11" db="EMBL/GenBank/DDBJ databases">
        <title>Genome assembly of Steccherinum ochraceum LE-BIN_3174, the white-rot fungus of the Steccherinaceae family (The Residual Polyporoid clade, Polyporales, Basidiomycota).</title>
        <authorList>
            <person name="Fedorova T.V."/>
            <person name="Glazunova O.A."/>
            <person name="Landesman E.O."/>
            <person name="Moiseenko K.V."/>
            <person name="Psurtseva N.V."/>
            <person name="Savinova O.S."/>
            <person name="Shakhova N.V."/>
            <person name="Tyazhelova T.V."/>
            <person name="Vasina D.V."/>
        </authorList>
    </citation>
    <scope>NUCLEOTIDE SEQUENCE [LARGE SCALE GENOMIC DNA]</scope>
    <source>
        <strain evidence="9 10">LE-BIN_3174</strain>
    </source>
</reference>
<evidence type="ECO:0000256" key="6">
    <source>
        <dbReference type="SAM" id="MobiDB-lite"/>
    </source>
</evidence>
<organism evidence="9 10">
    <name type="scientific">Steccherinum ochraceum</name>
    <dbReference type="NCBI Taxonomy" id="92696"/>
    <lineage>
        <taxon>Eukaryota</taxon>
        <taxon>Fungi</taxon>
        <taxon>Dikarya</taxon>
        <taxon>Basidiomycota</taxon>
        <taxon>Agaricomycotina</taxon>
        <taxon>Agaricomycetes</taxon>
        <taxon>Polyporales</taxon>
        <taxon>Steccherinaceae</taxon>
        <taxon>Steccherinum</taxon>
    </lineage>
</organism>
<keyword evidence="10" id="KW-1185">Reference proteome</keyword>
<dbReference type="InterPro" id="IPR036259">
    <property type="entry name" value="MFS_trans_sf"/>
</dbReference>
<evidence type="ECO:0000256" key="4">
    <source>
        <dbReference type="ARBA" id="ARBA00022989"/>
    </source>
</evidence>
<dbReference type="GO" id="GO:0016020">
    <property type="term" value="C:membrane"/>
    <property type="evidence" value="ECO:0007669"/>
    <property type="project" value="UniProtKB-SubCell"/>
</dbReference>
<dbReference type="InterPro" id="IPR011701">
    <property type="entry name" value="MFS"/>
</dbReference>
<name>A0A4R0S1K6_9APHY</name>
<sequence length="516" mass="56054">MESIDEKKELDTTVGSRETGEEQIDVLDDLSHASKLRRAFLLFLFAFSFFIDAFITSGTIISITAIASHFNQPANIASWLVTAYTLTFGSFLLLSGRISDMYNPKYIFIGGMLIVGIFSVGGGFLQNIIGLIIFRAIQGIGASMTIPSATLMLTKAYPGPTEKGIALTLFAAAGTSGICAAFVAGGAIVQFTTWRWTWWLVGCISLPMAILSLLLIPGRQVRSQIKSQRLDIPGVFFLTSSIILLIFAFSQAPTVGWATARVLAPLIISVALILAFLWWQTRLPEDTALIPPKMWFIPNFLVLVFVSFCTQIYLTAPILVYTEYWPVAYSWTPFTVGLHVLPMGITSVVVCTVLPYFILQLPPRLGLLGANLMAGLFSILLVFADTRERFWSFIVPAMILITLGSTSAYIISNVGLITSVPPEKVGVASAIFSAAQQAGGAVNIAIITTILVQVQEKNPYPSYRAPRAVFYYIIALGVVQAVLVFVLFRPQSSQKAASPPLAASASPDSEPLPQKP</sequence>
<feature type="transmembrane region" description="Helical" evidence="7">
    <location>
        <begin position="106"/>
        <end position="126"/>
    </location>
</feature>
<dbReference type="SUPFAM" id="SSF103473">
    <property type="entry name" value="MFS general substrate transporter"/>
    <property type="match status" value="2"/>
</dbReference>
<feature type="transmembrane region" description="Helical" evidence="7">
    <location>
        <begin position="390"/>
        <end position="411"/>
    </location>
</feature>
<evidence type="ECO:0000256" key="2">
    <source>
        <dbReference type="ARBA" id="ARBA00022448"/>
    </source>
</evidence>
<feature type="transmembrane region" description="Helical" evidence="7">
    <location>
        <begin position="76"/>
        <end position="94"/>
    </location>
</feature>
<protein>
    <recommendedName>
        <fullName evidence="8">Major facilitator superfamily (MFS) profile domain-containing protein</fullName>
    </recommendedName>
</protein>
<dbReference type="InterPro" id="IPR020846">
    <property type="entry name" value="MFS_dom"/>
</dbReference>
<feature type="transmembrane region" description="Helical" evidence="7">
    <location>
        <begin position="40"/>
        <end position="70"/>
    </location>
</feature>
<dbReference type="STRING" id="92696.A0A4R0S1K6"/>
<keyword evidence="2" id="KW-0813">Transport</keyword>
<comment type="caution">
    <text evidence="9">The sequence shown here is derived from an EMBL/GenBank/DDBJ whole genome shotgun (WGS) entry which is preliminary data.</text>
</comment>
<dbReference type="PANTHER" id="PTHR42718:SF9">
    <property type="entry name" value="MAJOR FACILITATOR SUPERFAMILY MULTIDRUG TRANSPORTER MFSC"/>
    <property type="match status" value="1"/>
</dbReference>
<keyword evidence="4 7" id="KW-1133">Transmembrane helix</keyword>
<evidence type="ECO:0000313" key="10">
    <source>
        <dbReference type="Proteomes" id="UP000292702"/>
    </source>
</evidence>
<feature type="transmembrane region" description="Helical" evidence="7">
    <location>
        <begin position="132"/>
        <end position="153"/>
    </location>
</feature>
<evidence type="ECO:0000256" key="5">
    <source>
        <dbReference type="ARBA" id="ARBA00023136"/>
    </source>
</evidence>
<feature type="transmembrane region" description="Helical" evidence="7">
    <location>
        <begin position="262"/>
        <end position="279"/>
    </location>
</feature>
<feature type="region of interest" description="Disordered" evidence="6">
    <location>
        <begin position="494"/>
        <end position="516"/>
    </location>
</feature>
<proteinExistence type="predicted"/>
<feature type="transmembrane region" description="Helical" evidence="7">
    <location>
        <begin position="230"/>
        <end position="250"/>
    </location>
</feature>
<feature type="transmembrane region" description="Helical" evidence="7">
    <location>
        <begin position="300"/>
        <end position="320"/>
    </location>
</feature>
<accession>A0A4R0S1K6</accession>
<evidence type="ECO:0000313" key="9">
    <source>
        <dbReference type="EMBL" id="TCD70034.1"/>
    </source>
</evidence>
<dbReference type="PROSITE" id="PS50850">
    <property type="entry name" value="MFS"/>
    <property type="match status" value="1"/>
</dbReference>
<evidence type="ECO:0000256" key="7">
    <source>
        <dbReference type="SAM" id="Phobius"/>
    </source>
</evidence>
<feature type="transmembrane region" description="Helical" evidence="7">
    <location>
        <begin position="196"/>
        <end position="218"/>
    </location>
</feature>
<feature type="domain" description="Major facilitator superfamily (MFS) profile" evidence="8">
    <location>
        <begin position="41"/>
        <end position="492"/>
    </location>
</feature>
<dbReference type="PANTHER" id="PTHR42718">
    <property type="entry name" value="MAJOR FACILITATOR SUPERFAMILY MULTIDRUG TRANSPORTER MFSC"/>
    <property type="match status" value="1"/>
</dbReference>
<dbReference type="Gene3D" id="1.20.1720.10">
    <property type="entry name" value="Multidrug resistance protein D"/>
    <property type="match status" value="1"/>
</dbReference>
<feature type="transmembrane region" description="Helical" evidence="7">
    <location>
        <begin position="431"/>
        <end position="454"/>
    </location>
</feature>
<feature type="transmembrane region" description="Helical" evidence="7">
    <location>
        <begin position="165"/>
        <end position="190"/>
    </location>
</feature>
<evidence type="ECO:0000256" key="1">
    <source>
        <dbReference type="ARBA" id="ARBA00004141"/>
    </source>
</evidence>
<dbReference type="OrthoDB" id="440755at2759"/>
<feature type="transmembrane region" description="Helical" evidence="7">
    <location>
        <begin position="365"/>
        <end position="384"/>
    </location>
</feature>
<keyword evidence="3 7" id="KW-0812">Transmembrane</keyword>
<evidence type="ECO:0000259" key="8">
    <source>
        <dbReference type="PROSITE" id="PS50850"/>
    </source>
</evidence>
<evidence type="ECO:0000256" key="3">
    <source>
        <dbReference type="ARBA" id="ARBA00022692"/>
    </source>
</evidence>
<feature type="transmembrane region" description="Helical" evidence="7">
    <location>
        <begin position="469"/>
        <end position="488"/>
    </location>
</feature>